<sequence>MPVEYGFKAQTIIDEGRTTQDAINEIKKWLSETKFPEIPEEMIALFLLSCQNVIKDTQRTIKAYFKLKSGAPEMFTGRDINNEELQKASRVV</sequence>
<evidence type="ECO:0000313" key="2">
    <source>
        <dbReference type="Proteomes" id="UP001168821"/>
    </source>
</evidence>
<reference evidence="1" key="1">
    <citation type="journal article" date="2023" name="G3 (Bethesda)">
        <title>Whole genome assemblies of Zophobas morio and Tenebrio molitor.</title>
        <authorList>
            <person name="Kaur S."/>
            <person name="Stinson S.A."/>
            <person name="diCenzo G.C."/>
        </authorList>
    </citation>
    <scope>NUCLEOTIDE SEQUENCE</scope>
    <source>
        <strain evidence="1">QUZm001</strain>
    </source>
</reference>
<accession>A0AA38IE13</accession>
<dbReference type="AlphaFoldDB" id="A0AA38IE13"/>
<dbReference type="EMBL" id="JALNTZ010000005">
    <property type="protein sequence ID" value="KAJ3652496.1"/>
    <property type="molecule type" value="Genomic_DNA"/>
</dbReference>
<evidence type="ECO:0000313" key="1">
    <source>
        <dbReference type="EMBL" id="KAJ3652496.1"/>
    </source>
</evidence>
<gene>
    <name evidence="1" type="ORF">Zmor_018454</name>
</gene>
<name>A0AA38IE13_9CUCU</name>
<dbReference type="Proteomes" id="UP001168821">
    <property type="component" value="Unassembled WGS sequence"/>
</dbReference>
<keyword evidence="2" id="KW-1185">Reference proteome</keyword>
<protein>
    <submittedName>
        <fullName evidence="1">Uncharacterized protein</fullName>
    </submittedName>
</protein>
<proteinExistence type="predicted"/>
<comment type="caution">
    <text evidence="1">The sequence shown here is derived from an EMBL/GenBank/DDBJ whole genome shotgun (WGS) entry which is preliminary data.</text>
</comment>
<organism evidence="1 2">
    <name type="scientific">Zophobas morio</name>
    <dbReference type="NCBI Taxonomy" id="2755281"/>
    <lineage>
        <taxon>Eukaryota</taxon>
        <taxon>Metazoa</taxon>
        <taxon>Ecdysozoa</taxon>
        <taxon>Arthropoda</taxon>
        <taxon>Hexapoda</taxon>
        <taxon>Insecta</taxon>
        <taxon>Pterygota</taxon>
        <taxon>Neoptera</taxon>
        <taxon>Endopterygota</taxon>
        <taxon>Coleoptera</taxon>
        <taxon>Polyphaga</taxon>
        <taxon>Cucujiformia</taxon>
        <taxon>Tenebrionidae</taxon>
        <taxon>Zophobas</taxon>
    </lineage>
</organism>